<accession>A0ABU8YN32</accession>
<dbReference type="RefSeq" id="WP_340518986.1">
    <property type="nucleotide sequence ID" value="NZ_JBBLXS010000129.1"/>
</dbReference>
<dbReference type="EMBL" id="JBBLXS010000129">
    <property type="protein sequence ID" value="MEK0185558.1"/>
    <property type="molecule type" value="Genomic_DNA"/>
</dbReference>
<sequence length="168" mass="18122">MRLQNIKLLTSATLSVVVSALSVHPAMANPATLIAQTQSTRTANTESITGIVKSIVGDIITIRPENERYRTLRIQKCVLKITGLVPGMKVKAMFRGSQVENIMVLSKYKVIASPVATTTTPRVEAPPAPEPAPIQPARPAPRVQPPTPPRPLPPPAPRPAPRPVRGLW</sequence>
<protein>
    <submittedName>
        <fullName evidence="3">Autotransporter</fullName>
    </submittedName>
</protein>
<feature type="chain" id="PRO_5045609683" evidence="2">
    <location>
        <begin position="29"/>
        <end position="168"/>
    </location>
</feature>
<reference evidence="3 4" key="1">
    <citation type="journal article" date="2020" name="Harmful Algae">
        <title>Molecular and morphological characterization of a novel dihydroanatoxin-a producing Microcoleus species (cyanobacteria) from the Russian River, California, USA.</title>
        <authorList>
            <person name="Conklin K.Y."/>
            <person name="Stancheva R."/>
            <person name="Otten T.G."/>
            <person name="Fadness R."/>
            <person name="Boyer G.L."/>
            <person name="Read B."/>
            <person name="Zhang X."/>
            <person name="Sheath R.G."/>
        </authorList>
    </citation>
    <scope>NUCLEOTIDE SEQUENCE [LARGE SCALE GENOMIC DNA]</scope>
    <source>
        <strain evidence="3 4">PTRS2</strain>
    </source>
</reference>
<feature type="region of interest" description="Disordered" evidence="1">
    <location>
        <begin position="118"/>
        <end position="168"/>
    </location>
</feature>
<comment type="caution">
    <text evidence="3">The sequence shown here is derived from an EMBL/GenBank/DDBJ whole genome shotgun (WGS) entry which is preliminary data.</text>
</comment>
<name>A0ABU8YN32_9CYAN</name>
<keyword evidence="4" id="KW-1185">Reference proteome</keyword>
<dbReference type="Proteomes" id="UP001384579">
    <property type="component" value="Unassembled WGS sequence"/>
</dbReference>
<evidence type="ECO:0000256" key="1">
    <source>
        <dbReference type="SAM" id="MobiDB-lite"/>
    </source>
</evidence>
<evidence type="ECO:0000256" key="2">
    <source>
        <dbReference type="SAM" id="SignalP"/>
    </source>
</evidence>
<proteinExistence type="predicted"/>
<evidence type="ECO:0000313" key="3">
    <source>
        <dbReference type="EMBL" id="MEK0185558.1"/>
    </source>
</evidence>
<feature type="compositionally biased region" description="Pro residues" evidence="1">
    <location>
        <begin position="124"/>
        <end position="162"/>
    </location>
</feature>
<feature type="signal peptide" evidence="2">
    <location>
        <begin position="1"/>
        <end position="28"/>
    </location>
</feature>
<evidence type="ECO:0000313" key="4">
    <source>
        <dbReference type="Proteomes" id="UP001384579"/>
    </source>
</evidence>
<keyword evidence="2" id="KW-0732">Signal</keyword>
<organism evidence="3 4">
    <name type="scientific">Microcoleus anatoxicus PTRS2</name>
    <dbReference type="NCBI Taxonomy" id="2705321"/>
    <lineage>
        <taxon>Bacteria</taxon>
        <taxon>Bacillati</taxon>
        <taxon>Cyanobacteriota</taxon>
        <taxon>Cyanophyceae</taxon>
        <taxon>Oscillatoriophycideae</taxon>
        <taxon>Oscillatoriales</taxon>
        <taxon>Microcoleaceae</taxon>
        <taxon>Microcoleus</taxon>
        <taxon>Microcoleus anatoxicus</taxon>
    </lineage>
</organism>
<gene>
    <name evidence="3" type="ORF">WMG39_11970</name>
</gene>